<dbReference type="AlphaFoldDB" id="A0A165E6N2"/>
<dbReference type="InterPro" id="IPR036259">
    <property type="entry name" value="MFS_trans_sf"/>
</dbReference>
<dbReference type="InterPro" id="IPR020846">
    <property type="entry name" value="MFS_dom"/>
</dbReference>
<feature type="domain" description="Major facilitator superfamily (MFS) profile" evidence="8">
    <location>
        <begin position="109"/>
        <end position="569"/>
    </location>
</feature>
<keyword evidence="3 7" id="KW-0812">Transmembrane</keyword>
<organism evidence="9 10">
    <name type="scientific">Calocera cornea HHB12733</name>
    <dbReference type="NCBI Taxonomy" id="1353952"/>
    <lineage>
        <taxon>Eukaryota</taxon>
        <taxon>Fungi</taxon>
        <taxon>Dikarya</taxon>
        <taxon>Basidiomycota</taxon>
        <taxon>Agaricomycotina</taxon>
        <taxon>Dacrymycetes</taxon>
        <taxon>Dacrymycetales</taxon>
        <taxon>Dacrymycetaceae</taxon>
        <taxon>Calocera</taxon>
    </lineage>
</organism>
<keyword evidence="5 7" id="KW-0472">Membrane</keyword>
<feature type="transmembrane region" description="Helical" evidence="7">
    <location>
        <begin position="467"/>
        <end position="494"/>
    </location>
</feature>
<keyword evidence="10" id="KW-1185">Reference proteome</keyword>
<evidence type="ECO:0000256" key="7">
    <source>
        <dbReference type="SAM" id="Phobius"/>
    </source>
</evidence>
<feature type="region of interest" description="Disordered" evidence="6">
    <location>
        <begin position="570"/>
        <end position="607"/>
    </location>
</feature>
<dbReference type="InterPro" id="IPR011701">
    <property type="entry name" value="MFS"/>
</dbReference>
<dbReference type="Pfam" id="PF07690">
    <property type="entry name" value="MFS_1"/>
    <property type="match status" value="1"/>
</dbReference>
<dbReference type="PANTHER" id="PTHR42718">
    <property type="entry name" value="MAJOR FACILITATOR SUPERFAMILY MULTIDRUG TRANSPORTER MFSC"/>
    <property type="match status" value="1"/>
</dbReference>
<evidence type="ECO:0000313" key="9">
    <source>
        <dbReference type="EMBL" id="KZT54214.1"/>
    </source>
</evidence>
<evidence type="ECO:0000256" key="3">
    <source>
        <dbReference type="ARBA" id="ARBA00022692"/>
    </source>
</evidence>
<name>A0A165E6N2_9BASI</name>
<feature type="transmembrane region" description="Helical" evidence="7">
    <location>
        <begin position="443"/>
        <end position="461"/>
    </location>
</feature>
<feature type="transmembrane region" description="Helical" evidence="7">
    <location>
        <begin position="414"/>
        <end position="434"/>
    </location>
</feature>
<feature type="transmembrane region" description="Helical" evidence="7">
    <location>
        <begin position="174"/>
        <end position="194"/>
    </location>
</feature>
<dbReference type="SUPFAM" id="SSF103473">
    <property type="entry name" value="MFS general substrate transporter"/>
    <property type="match status" value="1"/>
</dbReference>
<sequence>MEYSGSNHAGSFDCTGIAPHMKLPSNLTILSPSTAPSSRTLTPSPTILDSNVGSIVNSEGSATFRVSTKPEGSLISTGVQTEPIPPQYLTVPDSSKPKSKISNTRKALLLAVFCMAQFLDAVNNSSLYPPLPTIGTEFGMTTAEQQWMFSAYALTFSSFLLLSGRIADISSPKWTFITGLSVLSLMSLIAGFVPNKIALIVLRALQGIGAALTIPSSLSLLVWTFPNEKTQSQAIAIFSGMTAIGIVLGLLVGAVFTSQVSWKWCFWFITCIGVPTLVASIFLIPAEARDEDGSLDVTGRTKTKVGVDFIGVSLLTIAMILFVFGLTSGPATGWGAAQVWAPVVLSIVLLGAFLFWETRIPERDAALPPSMWFYPNFAVLFGLALLPFGWLLASCLSFTELWQSSYGISSLETAVRFLPLVIPTGIVTTLLAIFPGTSHPKRGLLIGFFLMIAGTALLPFARGLDNYWRILFPAWILGSTGDALVIVYCSTAMFRATPKDRSGLTGAALNSSLQLGLVVVTAALTGITPSVNTRFPGDPFNGVSASFWFLFGCVVLETAIAVVLYREKSPSVAKKDVEQALDSTTTNAKTSGEKEASLSTGSEQEGK</sequence>
<feature type="transmembrane region" description="Helical" evidence="7">
    <location>
        <begin position="107"/>
        <end position="127"/>
    </location>
</feature>
<dbReference type="GO" id="GO:0022857">
    <property type="term" value="F:transmembrane transporter activity"/>
    <property type="evidence" value="ECO:0007669"/>
    <property type="project" value="InterPro"/>
</dbReference>
<keyword evidence="2" id="KW-0813">Transport</keyword>
<dbReference type="PANTHER" id="PTHR42718:SF9">
    <property type="entry name" value="MAJOR FACILITATOR SUPERFAMILY MULTIDRUG TRANSPORTER MFSC"/>
    <property type="match status" value="1"/>
</dbReference>
<reference evidence="9 10" key="1">
    <citation type="journal article" date="2016" name="Mol. Biol. Evol.">
        <title>Comparative Genomics of Early-Diverging Mushroom-Forming Fungi Provides Insights into the Origins of Lignocellulose Decay Capabilities.</title>
        <authorList>
            <person name="Nagy L.G."/>
            <person name="Riley R."/>
            <person name="Tritt A."/>
            <person name="Adam C."/>
            <person name="Daum C."/>
            <person name="Floudas D."/>
            <person name="Sun H."/>
            <person name="Yadav J.S."/>
            <person name="Pangilinan J."/>
            <person name="Larsson K.H."/>
            <person name="Matsuura K."/>
            <person name="Barry K."/>
            <person name="Labutti K."/>
            <person name="Kuo R."/>
            <person name="Ohm R.A."/>
            <person name="Bhattacharya S.S."/>
            <person name="Shirouzu T."/>
            <person name="Yoshinaga Y."/>
            <person name="Martin F.M."/>
            <person name="Grigoriev I.V."/>
            <person name="Hibbett D.S."/>
        </authorList>
    </citation>
    <scope>NUCLEOTIDE SEQUENCE [LARGE SCALE GENOMIC DNA]</scope>
    <source>
        <strain evidence="9 10">HHB12733</strain>
    </source>
</reference>
<feature type="transmembrane region" description="Helical" evidence="7">
    <location>
        <begin position="547"/>
        <end position="565"/>
    </location>
</feature>
<comment type="subcellular location">
    <subcellularLocation>
        <location evidence="1">Membrane</location>
        <topology evidence="1">Multi-pass membrane protein</topology>
    </subcellularLocation>
</comment>
<evidence type="ECO:0000313" key="10">
    <source>
        <dbReference type="Proteomes" id="UP000076842"/>
    </source>
</evidence>
<feature type="transmembrane region" description="Helical" evidence="7">
    <location>
        <begin position="200"/>
        <end position="223"/>
    </location>
</feature>
<proteinExistence type="predicted"/>
<feature type="transmembrane region" description="Helical" evidence="7">
    <location>
        <begin position="264"/>
        <end position="284"/>
    </location>
</feature>
<protein>
    <submittedName>
        <fullName evidence="9">MFS general substrate transporter</fullName>
    </submittedName>
</protein>
<accession>A0A165E6N2</accession>
<feature type="transmembrane region" description="Helical" evidence="7">
    <location>
        <begin position="235"/>
        <end position="258"/>
    </location>
</feature>
<dbReference type="GO" id="GO:0016020">
    <property type="term" value="C:membrane"/>
    <property type="evidence" value="ECO:0007669"/>
    <property type="project" value="UniProtKB-SubCell"/>
</dbReference>
<feature type="compositionally biased region" description="Polar residues" evidence="6">
    <location>
        <begin position="581"/>
        <end position="590"/>
    </location>
</feature>
<dbReference type="Proteomes" id="UP000076842">
    <property type="component" value="Unassembled WGS sequence"/>
</dbReference>
<evidence type="ECO:0000256" key="5">
    <source>
        <dbReference type="ARBA" id="ARBA00023136"/>
    </source>
</evidence>
<keyword evidence="4 7" id="KW-1133">Transmembrane helix</keyword>
<evidence type="ECO:0000256" key="4">
    <source>
        <dbReference type="ARBA" id="ARBA00022989"/>
    </source>
</evidence>
<evidence type="ECO:0000259" key="8">
    <source>
        <dbReference type="PROSITE" id="PS50850"/>
    </source>
</evidence>
<evidence type="ECO:0000256" key="2">
    <source>
        <dbReference type="ARBA" id="ARBA00022448"/>
    </source>
</evidence>
<dbReference type="OrthoDB" id="440755at2759"/>
<dbReference type="PROSITE" id="PS50850">
    <property type="entry name" value="MFS"/>
    <property type="match status" value="1"/>
</dbReference>
<feature type="transmembrane region" description="Helical" evidence="7">
    <location>
        <begin position="339"/>
        <end position="356"/>
    </location>
</feature>
<feature type="transmembrane region" description="Helical" evidence="7">
    <location>
        <begin position="377"/>
        <end position="402"/>
    </location>
</feature>
<feature type="transmembrane region" description="Helical" evidence="7">
    <location>
        <begin position="506"/>
        <end position="527"/>
    </location>
</feature>
<dbReference type="Gene3D" id="1.20.1250.20">
    <property type="entry name" value="MFS general substrate transporter like domains"/>
    <property type="match status" value="2"/>
</dbReference>
<evidence type="ECO:0000256" key="6">
    <source>
        <dbReference type="SAM" id="MobiDB-lite"/>
    </source>
</evidence>
<dbReference type="InParanoid" id="A0A165E6N2"/>
<feature type="transmembrane region" description="Helical" evidence="7">
    <location>
        <begin position="305"/>
        <end position="327"/>
    </location>
</feature>
<dbReference type="EMBL" id="KV424019">
    <property type="protein sequence ID" value="KZT54214.1"/>
    <property type="molecule type" value="Genomic_DNA"/>
</dbReference>
<feature type="compositionally biased region" description="Polar residues" evidence="6">
    <location>
        <begin position="597"/>
        <end position="607"/>
    </location>
</feature>
<feature type="transmembrane region" description="Helical" evidence="7">
    <location>
        <begin position="147"/>
        <end position="167"/>
    </location>
</feature>
<evidence type="ECO:0000256" key="1">
    <source>
        <dbReference type="ARBA" id="ARBA00004141"/>
    </source>
</evidence>
<gene>
    <name evidence="9" type="ORF">CALCODRAFT_557086</name>
</gene>